<dbReference type="RefSeq" id="WP_014254702.1">
    <property type="nucleotide sequence ID" value="NC_016627.1"/>
</dbReference>
<dbReference type="EMBL" id="CP003065">
    <property type="protein sequence ID" value="AEV68089.1"/>
    <property type="molecule type" value="Genomic_DNA"/>
</dbReference>
<sequence length="387" mass="43120">MKEIYLDNSATTKPYDEVVEYISQISKEVYGNPSSIHLKGLEAEKQIKNAREIIARSLDVHNQEIYFTSGGTEANNLAILGFLEANPRMGKKIITTKIEHPSVLEVYKYLMNKGYKVHFLDVDYRGIVDMNDLREAVDEDTALISIIYVNNEIGTVQPVSDIVEVKNQKNRNAVVHIDAVQAYGKMKIAPGKLGIDLLSVSSHKIHGPKGVGALYVKKGLKLKPLLLGGGQEFTMRSGTENVSGICGFGMAADITNSKIDENYLRCAKIKEYFKNRLKEEFSEDILIVSPKDSSPYILNVSFANIRAEVLVHHLEMKNIFVSTGSACSSRKNIHSHVLKAIGLKPDKIDGAIRFSFSAFNTIDEMEYTIGALKEILPKIRIKRGGKR</sequence>
<dbReference type="OrthoDB" id="9808002at2"/>
<gene>
    <name evidence="9" type="ordered locus">Clocl_1439</name>
</gene>
<dbReference type="HOGENOM" id="CLU_003433_0_0_9"/>
<dbReference type="InterPro" id="IPR020578">
    <property type="entry name" value="Aminotrans_V_PyrdxlP_BS"/>
</dbReference>
<dbReference type="InterPro" id="IPR000192">
    <property type="entry name" value="Aminotrans_V_dom"/>
</dbReference>
<dbReference type="PROSITE" id="PS00595">
    <property type="entry name" value="AA_TRANSFER_CLASS_5"/>
    <property type="match status" value="1"/>
</dbReference>
<dbReference type="GO" id="GO:0046872">
    <property type="term" value="F:metal ion binding"/>
    <property type="evidence" value="ECO:0007669"/>
    <property type="project" value="UniProtKB-KW"/>
</dbReference>
<dbReference type="KEGG" id="ccl:Clocl_1439"/>
<dbReference type="InterPro" id="IPR015422">
    <property type="entry name" value="PyrdxlP-dep_Trfase_small"/>
</dbReference>
<accession>G8M1B3</accession>
<dbReference type="FunFam" id="3.40.640.10:FF:000084">
    <property type="entry name" value="IscS-like cysteine desulfurase"/>
    <property type="match status" value="1"/>
</dbReference>
<evidence type="ECO:0000256" key="6">
    <source>
        <dbReference type="ARBA" id="ARBA00023014"/>
    </source>
</evidence>
<evidence type="ECO:0000313" key="10">
    <source>
        <dbReference type="Proteomes" id="UP000005435"/>
    </source>
</evidence>
<dbReference type="InterPro" id="IPR015424">
    <property type="entry name" value="PyrdxlP-dep_Trfase"/>
</dbReference>
<evidence type="ECO:0000256" key="3">
    <source>
        <dbReference type="ARBA" id="ARBA00022723"/>
    </source>
</evidence>
<comment type="cofactor">
    <cofactor evidence="1 7">
        <name>pyridoxal 5'-phosphate</name>
        <dbReference type="ChEBI" id="CHEBI:597326"/>
    </cofactor>
</comment>
<keyword evidence="6" id="KW-0411">Iron-sulfur</keyword>
<keyword evidence="4" id="KW-0663">Pyridoxal phosphate</keyword>
<keyword evidence="5" id="KW-0408">Iron</keyword>
<dbReference type="SUPFAM" id="SSF53383">
    <property type="entry name" value="PLP-dependent transferases"/>
    <property type="match status" value="1"/>
</dbReference>
<dbReference type="Gene3D" id="1.10.260.50">
    <property type="match status" value="1"/>
</dbReference>
<evidence type="ECO:0000259" key="8">
    <source>
        <dbReference type="Pfam" id="PF00266"/>
    </source>
</evidence>
<comment type="similarity">
    <text evidence="2">Belongs to the class-V pyridoxal-phosphate-dependent aminotransferase family. NifS/IscS subfamily.</text>
</comment>
<dbReference type="PANTHER" id="PTHR11601:SF50">
    <property type="entry name" value="CYSTEINE DESULFURASE ISCS 2-RELATED"/>
    <property type="match status" value="1"/>
</dbReference>
<proteinExistence type="inferred from homology"/>
<dbReference type="eggNOG" id="COG1104">
    <property type="taxonomic scope" value="Bacteria"/>
</dbReference>
<dbReference type="AlphaFoldDB" id="G8M1B3"/>
<reference evidence="10" key="1">
    <citation type="submission" date="2011-12" db="EMBL/GenBank/DDBJ databases">
        <title>Complete sequence of Clostridium clariflavum DSM 19732.</title>
        <authorList>
            <consortium name="US DOE Joint Genome Institute"/>
            <person name="Lucas S."/>
            <person name="Han J."/>
            <person name="Lapidus A."/>
            <person name="Cheng J.-F."/>
            <person name="Goodwin L."/>
            <person name="Pitluck S."/>
            <person name="Peters L."/>
            <person name="Teshima H."/>
            <person name="Detter J.C."/>
            <person name="Han C."/>
            <person name="Tapia R."/>
            <person name="Land M."/>
            <person name="Hauser L."/>
            <person name="Kyrpides N."/>
            <person name="Ivanova N."/>
            <person name="Pagani I."/>
            <person name="Kitzmiller T."/>
            <person name="Lynd L."/>
            <person name="Izquierdo J."/>
            <person name="Woyke T."/>
        </authorList>
    </citation>
    <scope>NUCLEOTIDE SEQUENCE [LARGE SCALE GENOMIC DNA]</scope>
    <source>
        <strain evidence="10">DSM 19732 / NBRC 101661 / EBR45</strain>
    </source>
</reference>
<dbReference type="GO" id="GO:0051536">
    <property type="term" value="F:iron-sulfur cluster binding"/>
    <property type="evidence" value="ECO:0007669"/>
    <property type="project" value="UniProtKB-KW"/>
</dbReference>
<dbReference type="GO" id="GO:0031071">
    <property type="term" value="F:cysteine desulfurase activity"/>
    <property type="evidence" value="ECO:0007669"/>
    <property type="project" value="UniProtKB-ARBA"/>
</dbReference>
<dbReference type="STRING" id="720554.Clocl_1439"/>
<evidence type="ECO:0000256" key="2">
    <source>
        <dbReference type="ARBA" id="ARBA00006490"/>
    </source>
</evidence>
<protein>
    <submittedName>
        <fullName evidence="9">Cysteine desulfurase family protein</fullName>
    </submittedName>
</protein>
<evidence type="ECO:0000256" key="5">
    <source>
        <dbReference type="ARBA" id="ARBA00023004"/>
    </source>
</evidence>
<keyword evidence="3" id="KW-0479">Metal-binding</keyword>
<dbReference type="Proteomes" id="UP000005435">
    <property type="component" value="Chromosome"/>
</dbReference>
<dbReference type="InterPro" id="IPR015421">
    <property type="entry name" value="PyrdxlP-dep_Trfase_major"/>
</dbReference>
<dbReference type="Gene3D" id="3.90.1150.10">
    <property type="entry name" value="Aspartate Aminotransferase, domain 1"/>
    <property type="match status" value="1"/>
</dbReference>
<evidence type="ECO:0000256" key="7">
    <source>
        <dbReference type="RuleBase" id="RU004504"/>
    </source>
</evidence>
<keyword evidence="10" id="KW-1185">Reference proteome</keyword>
<dbReference type="InterPro" id="IPR016454">
    <property type="entry name" value="Cysteine_dSase"/>
</dbReference>
<name>G8M1B3_ACECE</name>
<feature type="domain" description="Aminotransferase class V" evidence="8">
    <location>
        <begin position="4"/>
        <end position="366"/>
    </location>
</feature>
<evidence type="ECO:0000256" key="1">
    <source>
        <dbReference type="ARBA" id="ARBA00001933"/>
    </source>
</evidence>
<evidence type="ECO:0000313" key="9">
    <source>
        <dbReference type="EMBL" id="AEV68089.1"/>
    </source>
</evidence>
<dbReference type="Pfam" id="PF00266">
    <property type="entry name" value="Aminotran_5"/>
    <property type="match status" value="1"/>
</dbReference>
<dbReference type="Gene3D" id="3.40.640.10">
    <property type="entry name" value="Type I PLP-dependent aspartate aminotransferase-like (Major domain)"/>
    <property type="match status" value="1"/>
</dbReference>
<evidence type="ECO:0000256" key="4">
    <source>
        <dbReference type="ARBA" id="ARBA00022898"/>
    </source>
</evidence>
<organism evidence="9 10">
    <name type="scientific">Acetivibrio clariflavus (strain DSM 19732 / NBRC 101661 / EBR45)</name>
    <name type="common">Clostridium clariflavum</name>
    <dbReference type="NCBI Taxonomy" id="720554"/>
    <lineage>
        <taxon>Bacteria</taxon>
        <taxon>Bacillati</taxon>
        <taxon>Bacillota</taxon>
        <taxon>Clostridia</taxon>
        <taxon>Eubacteriales</taxon>
        <taxon>Oscillospiraceae</taxon>
        <taxon>Acetivibrio</taxon>
    </lineage>
</organism>
<dbReference type="PANTHER" id="PTHR11601">
    <property type="entry name" value="CYSTEINE DESULFURYLASE FAMILY MEMBER"/>
    <property type="match status" value="1"/>
</dbReference>
<dbReference type="PIRSF" id="PIRSF005572">
    <property type="entry name" value="NifS"/>
    <property type="match status" value="1"/>
</dbReference>
<reference evidence="9 10" key="2">
    <citation type="journal article" date="2012" name="Stand. Genomic Sci.">
        <title>Complete Genome Sequence of Clostridium clariflavum DSM 19732.</title>
        <authorList>
            <person name="Izquierdo J.A."/>
            <person name="Goodwin L."/>
            <person name="Davenport K.W."/>
            <person name="Teshima H."/>
            <person name="Bruce D."/>
            <person name="Detter C."/>
            <person name="Tapia R."/>
            <person name="Han S."/>
            <person name="Land M."/>
            <person name="Hauser L."/>
            <person name="Jeffries C.D."/>
            <person name="Han J."/>
            <person name="Pitluck S."/>
            <person name="Nolan M."/>
            <person name="Chen A."/>
            <person name="Huntemann M."/>
            <person name="Mavromatis K."/>
            <person name="Mikhailova N."/>
            <person name="Liolios K."/>
            <person name="Woyke T."/>
            <person name="Lynd L.R."/>
        </authorList>
    </citation>
    <scope>NUCLEOTIDE SEQUENCE [LARGE SCALE GENOMIC DNA]</scope>
    <source>
        <strain evidence="10">DSM 19732 / NBRC 101661 / EBR45</strain>
    </source>
</reference>